<dbReference type="InterPro" id="IPR007484">
    <property type="entry name" value="Peptidase_M28"/>
</dbReference>
<dbReference type="InterPro" id="IPR003137">
    <property type="entry name" value="PA_domain"/>
</dbReference>
<evidence type="ECO:0000313" key="17">
    <source>
        <dbReference type="EMBL" id="KAF7355543.1"/>
    </source>
</evidence>
<keyword evidence="12" id="KW-0472">Membrane</keyword>
<name>A0A8H7D1R1_9AGAR</name>
<evidence type="ECO:0000256" key="8">
    <source>
        <dbReference type="ARBA" id="ARBA00032259"/>
    </source>
</evidence>
<dbReference type="SUPFAM" id="SSF47672">
    <property type="entry name" value="Transferrin receptor-like dimerisation domain"/>
    <property type="match status" value="1"/>
</dbReference>
<dbReference type="Gene3D" id="3.50.30.30">
    <property type="match status" value="1"/>
</dbReference>
<comment type="similarity">
    <text evidence="3 11">Belongs to the aldehyde dehydrogenase family.</text>
</comment>
<dbReference type="Pfam" id="PF00171">
    <property type="entry name" value="Aldedh"/>
    <property type="match status" value="1"/>
</dbReference>
<dbReference type="PANTHER" id="PTHR42862">
    <property type="entry name" value="DELTA-1-PYRROLINE-5-CARBOXYLATE DEHYDROGENASE 1, ISOFORM A-RELATED"/>
    <property type="match status" value="1"/>
</dbReference>
<evidence type="ECO:0000256" key="10">
    <source>
        <dbReference type="PROSITE-ProRule" id="PRU10007"/>
    </source>
</evidence>
<keyword evidence="5 11" id="KW-0560">Oxidoreductase</keyword>
<dbReference type="InterPro" id="IPR016161">
    <property type="entry name" value="Ald_DH/histidinol_DH"/>
</dbReference>
<dbReference type="InterPro" id="IPR005931">
    <property type="entry name" value="P5CDH/ALDH4A1"/>
</dbReference>
<dbReference type="FunFam" id="3.40.630.10:FF:000101">
    <property type="entry name" value="N-acetylated alpha-linked acidic dipeptidase like 1"/>
    <property type="match status" value="1"/>
</dbReference>
<dbReference type="InterPro" id="IPR029510">
    <property type="entry name" value="Ald_DH_CS_GLU"/>
</dbReference>
<evidence type="ECO:0000259" key="14">
    <source>
        <dbReference type="Pfam" id="PF02225"/>
    </source>
</evidence>
<dbReference type="PROSITE" id="PS00687">
    <property type="entry name" value="ALDEHYDE_DEHYDR_GLU"/>
    <property type="match status" value="1"/>
</dbReference>
<dbReference type="InterPro" id="IPR007365">
    <property type="entry name" value="TFR-like_dimer_dom"/>
</dbReference>
<dbReference type="Proteomes" id="UP000623467">
    <property type="component" value="Unassembled WGS sequence"/>
</dbReference>
<dbReference type="GO" id="GO:0003842">
    <property type="term" value="F:L-glutamate gamma-semialdehyde dehydrogenase activity"/>
    <property type="evidence" value="ECO:0007669"/>
    <property type="project" value="UniProtKB-EC"/>
</dbReference>
<dbReference type="FunFam" id="3.40.309.10:FF:000005">
    <property type="entry name" value="1-pyrroline-5-carboxylate dehydrogenase 1"/>
    <property type="match status" value="1"/>
</dbReference>
<dbReference type="SUPFAM" id="SSF53720">
    <property type="entry name" value="ALDH-like"/>
    <property type="match status" value="1"/>
</dbReference>
<comment type="caution">
    <text evidence="17">The sequence shown here is derived from an EMBL/GenBank/DDBJ whole genome shotgun (WGS) entry which is preliminary data.</text>
</comment>
<dbReference type="InterPro" id="IPR036757">
    <property type="entry name" value="TFR-like_dimer_dom_sf"/>
</dbReference>
<dbReference type="InterPro" id="IPR015590">
    <property type="entry name" value="Aldehyde_DH_dom"/>
</dbReference>
<comment type="pathway">
    <text evidence="1">Amino-acid degradation; L-proline degradation into L-glutamate; L-glutamate from L-proline: step 2/2.</text>
</comment>
<proteinExistence type="inferred from homology"/>
<dbReference type="Gene3D" id="1.20.930.40">
    <property type="entry name" value="Transferrin receptor-like, dimerisation domain"/>
    <property type="match status" value="1"/>
</dbReference>
<dbReference type="CDD" id="cd07123">
    <property type="entry name" value="ALDH_F4-17_P5CDH"/>
    <property type="match status" value="1"/>
</dbReference>
<dbReference type="UniPathway" id="UPA00261">
    <property type="reaction ID" value="UER00374"/>
</dbReference>
<gene>
    <name evidence="17" type="ORF">MSAN_01471400</name>
</gene>
<feature type="active site" evidence="10">
    <location>
        <position position="298"/>
    </location>
</feature>
<evidence type="ECO:0000256" key="3">
    <source>
        <dbReference type="ARBA" id="ARBA00009986"/>
    </source>
</evidence>
<evidence type="ECO:0000256" key="12">
    <source>
        <dbReference type="SAM" id="Phobius"/>
    </source>
</evidence>
<evidence type="ECO:0000256" key="9">
    <source>
        <dbReference type="ARBA" id="ARBA00048142"/>
    </source>
</evidence>
<accession>A0A8H7D1R1</accession>
<dbReference type="GO" id="GO:0010133">
    <property type="term" value="P:L-proline catabolic process to L-glutamate"/>
    <property type="evidence" value="ECO:0007669"/>
    <property type="project" value="UniProtKB-UniPathway"/>
</dbReference>
<evidence type="ECO:0000256" key="5">
    <source>
        <dbReference type="ARBA" id="ARBA00023002"/>
    </source>
</evidence>
<dbReference type="NCBIfam" id="TIGR01236">
    <property type="entry name" value="D1pyr5carbox1"/>
    <property type="match status" value="1"/>
</dbReference>
<dbReference type="InterPro" id="IPR016160">
    <property type="entry name" value="Ald_DH_CS_CYS"/>
</dbReference>
<feature type="domain" description="PA" evidence="14">
    <location>
        <begin position="829"/>
        <end position="906"/>
    </location>
</feature>
<dbReference type="Pfam" id="PF04389">
    <property type="entry name" value="Peptidase_M28"/>
    <property type="match status" value="1"/>
</dbReference>
<dbReference type="Pfam" id="PF02225">
    <property type="entry name" value="PA"/>
    <property type="match status" value="1"/>
</dbReference>
<dbReference type="Gene3D" id="3.40.605.10">
    <property type="entry name" value="Aldehyde Dehydrogenase, Chain A, domain 1"/>
    <property type="match status" value="1"/>
</dbReference>
<dbReference type="SUPFAM" id="SSF53187">
    <property type="entry name" value="Zn-dependent exopeptidases"/>
    <property type="match status" value="1"/>
</dbReference>
<sequence length="1493" mass="163753">MASAQLATFSVPAVENEPMHTYAPGSPQRAALQAAISQMQADLPFEVPCVINGKPVKTGKLGSQPMPHDHAKNLCTYHEADSAIVSQAIDGALAAKYDWESMPWNDRAAIFLKAADLVSGKYRYKLMAATILGQGKNVWQAEIDAAAELTDFLRFGVKFVQDLYAQQPTRNSAGAWNRVEYRALEGFVLAISPFNFTAIGGNLNATPAMVGNVTIWKPSPMATYSSYIVHQIFLEAGVPPSVIQFVPGPPEIVAQQSLKHPLFAALHFTGSTFVFKQLWKDIASNMDVYKGYPKIVGETGGKNFHLVHESAEIRNAVIQTIRSAFEYQGQKCSALSRLYVSSSVWSSGFKDMLLEEIAKIKVGGPDDWSNYMGPVIGRPAFEKAMGYIEKAKQAGGEILAGGTGDDSKGYFVQPTVILTKDPNSVTMVEEIFGPVLTVFVYEDSEYDQTLKLIDSTSQYALTGAIFATDRAALIKATNALRNAAGNVYYNEKCTGAVVGQQPFGGGRASGTNDKAGSISIFYRFVSPRSIKENFVSLEDYKYPNYRSVLFACPRYDATRRVSSLRDCGRPQFGSFGLFRLHAPAYYAIRHHYCNLSSPMSTEKKSPSSGTYIPLPVADSSTPAPNTRRRRRFVGLTILFVHLLAFHYFVAGPIVRWYGSRGDAQEFLEHPHHPHHPKKGRFIWGKKAEELYLSVPDEESALAASRLFATKPHLAGSEGDLKTAKDWLNLLQTELGIKVQETEPIFAAGSPESRSATNSIPHTKHPRAWIDVYYPVMNTPLNRHLEVVNKDGKVVWKADLEEVADGTDPEAGEYYLDVPTFHGLSAPGDVQGKLVYANYGMKEDYDALVEKGVNLTGAIVICRYGAIFRGLKVKGAQELGAAGVLIYSDLRDDGAVTEANGYLAYPDGPARNINSVQRGSVQFLSVYPGDPTTPGYPSYENSTRTAGDNIPKIPSLPISAANAATLFKLVEQEGSEVHLVNNVDTKVTPIWNTMGVIPGFITLSFSGTIGTLGYILLSFECERFLICEGYGAADPSSGSASVNEVVRGLGALLKKGWKPLRTILICSWDGAHYGLIGSTEWVEDFPEFIDKHVVTYLNLDSSVSGSRFSSAASPSLSHFLRKAALDIPHPTSSGRTLWDARFDTGPYAIDTVDSESLGAVYTVNAVADDVGVSPLGSGSDYTAFLQMIGVASSNTAFGGSPGDAVYHYHSVFDSQRWQELYADEGFHRHVAVAKHIGLELVRLSSAVVLPLNTTHYAYELANYLNGIETLALDSSVNVDLAPLRKSIIALQTASHSLDFEKHSAEKELHKIIHKFMKRHRRLRKKLRKAWCRLRKVFGRECPKKFAEHSCAGESSEAPSKFRVGRLPAFLDEQDGLDYDVLLGLALHSGSFGVPSGHFPLTKLKKAVRRIRAVNQKLVSFEKGFISKDGIPDREWYKHLAIAPGKWLGYGATPLPALQEAIRYEKNATLAQYEVGRLTELIDKLADKISYKSLT</sequence>
<dbReference type="InterPro" id="IPR016163">
    <property type="entry name" value="Ald_DH_C"/>
</dbReference>
<dbReference type="InterPro" id="IPR050485">
    <property type="entry name" value="Proline_metab_enzyme"/>
</dbReference>
<dbReference type="PANTHER" id="PTHR42862:SF1">
    <property type="entry name" value="DELTA-1-PYRROLINE-5-CARBOXYLATE DEHYDROGENASE 2, ISOFORM A-RELATED"/>
    <property type="match status" value="1"/>
</dbReference>
<dbReference type="CDD" id="cd02121">
    <property type="entry name" value="PA_GCPII_like"/>
    <property type="match status" value="1"/>
</dbReference>
<dbReference type="FunFam" id="3.40.605.10:FF:000006">
    <property type="entry name" value="1-pyrroline-5-carboxylate dehydrogenase"/>
    <property type="match status" value="1"/>
</dbReference>
<feature type="domain" description="Transferrin receptor-like dimerisation" evidence="15">
    <location>
        <begin position="1404"/>
        <end position="1487"/>
    </location>
</feature>
<dbReference type="SUPFAM" id="SSF52025">
    <property type="entry name" value="PA domain"/>
    <property type="match status" value="1"/>
</dbReference>
<comment type="catalytic activity">
    <reaction evidence="9">
        <text>L-glutamate 5-semialdehyde + NAD(+) + H2O = L-glutamate + NADH + 2 H(+)</text>
        <dbReference type="Rhea" id="RHEA:30235"/>
        <dbReference type="ChEBI" id="CHEBI:15377"/>
        <dbReference type="ChEBI" id="CHEBI:15378"/>
        <dbReference type="ChEBI" id="CHEBI:29985"/>
        <dbReference type="ChEBI" id="CHEBI:57540"/>
        <dbReference type="ChEBI" id="CHEBI:57945"/>
        <dbReference type="ChEBI" id="CHEBI:58066"/>
        <dbReference type="EC" id="1.2.1.88"/>
    </reaction>
</comment>
<dbReference type="InterPro" id="IPR046450">
    <property type="entry name" value="PA_dom_sf"/>
</dbReference>
<feature type="transmembrane region" description="Helical" evidence="12">
    <location>
        <begin position="995"/>
        <end position="1016"/>
    </location>
</feature>
<evidence type="ECO:0000256" key="4">
    <source>
        <dbReference type="ARBA" id="ARBA00012884"/>
    </source>
</evidence>
<reference evidence="17" key="1">
    <citation type="submission" date="2020-05" db="EMBL/GenBank/DDBJ databases">
        <title>Mycena genomes resolve the evolution of fungal bioluminescence.</title>
        <authorList>
            <person name="Tsai I.J."/>
        </authorList>
    </citation>
    <scope>NUCLEOTIDE SEQUENCE</scope>
    <source>
        <strain evidence="17">160909Yilan</strain>
    </source>
</reference>
<evidence type="ECO:0000256" key="1">
    <source>
        <dbReference type="ARBA" id="ARBA00004786"/>
    </source>
</evidence>
<dbReference type="InterPro" id="IPR016162">
    <property type="entry name" value="Ald_DH_N"/>
</dbReference>
<evidence type="ECO:0000259" key="16">
    <source>
        <dbReference type="Pfam" id="PF04389"/>
    </source>
</evidence>
<feature type="transmembrane region" description="Helical" evidence="12">
    <location>
        <begin position="632"/>
        <end position="650"/>
    </location>
</feature>
<feature type="domain" description="Peptidase M28" evidence="16">
    <location>
        <begin position="1028"/>
        <end position="1132"/>
    </location>
</feature>
<comment type="similarity">
    <text evidence="2">Belongs to the peptidase M28 family. M28B subfamily.</text>
</comment>
<keyword evidence="12" id="KW-0812">Transmembrane</keyword>
<organism evidence="17 18">
    <name type="scientific">Mycena sanguinolenta</name>
    <dbReference type="NCBI Taxonomy" id="230812"/>
    <lineage>
        <taxon>Eukaryota</taxon>
        <taxon>Fungi</taxon>
        <taxon>Dikarya</taxon>
        <taxon>Basidiomycota</taxon>
        <taxon>Agaricomycotina</taxon>
        <taxon>Agaricomycetes</taxon>
        <taxon>Agaricomycetidae</taxon>
        <taxon>Agaricales</taxon>
        <taxon>Marasmiineae</taxon>
        <taxon>Mycenaceae</taxon>
        <taxon>Mycena</taxon>
    </lineage>
</organism>
<protein>
    <recommendedName>
        <fullName evidence="8">L-glutamate gamma-semialdehyde dehydrogenase</fullName>
        <ecNumber evidence="4">1.2.1.88</ecNumber>
    </recommendedName>
    <alternativeName>
        <fullName evidence="8">L-glutamate gamma-semialdehyde dehydrogenase</fullName>
    </alternativeName>
</protein>
<dbReference type="Pfam" id="PF04253">
    <property type="entry name" value="TFR_dimer"/>
    <property type="match status" value="1"/>
</dbReference>
<keyword evidence="6" id="KW-0520">NAD</keyword>
<evidence type="ECO:0000259" key="13">
    <source>
        <dbReference type="Pfam" id="PF00171"/>
    </source>
</evidence>
<keyword evidence="18" id="KW-1185">Reference proteome</keyword>
<evidence type="ECO:0000256" key="7">
    <source>
        <dbReference type="ARBA" id="ARBA00023062"/>
    </source>
</evidence>
<dbReference type="EMBL" id="JACAZH010000011">
    <property type="protein sequence ID" value="KAF7355543.1"/>
    <property type="molecule type" value="Genomic_DNA"/>
</dbReference>
<evidence type="ECO:0000256" key="2">
    <source>
        <dbReference type="ARBA" id="ARBA00005634"/>
    </source>
</evidence>
<dbReference type="Gene3D" id="3.40.630.10">
    <property type="entry name" value="Zn peptidases"/>
    <property type="match status" value="1"/>
</dbReference>
<evidence type="ECO:0000256" key="11">
    <source>
        <dbReference type="RuleBase" id="RU003345"/>
    </source>
</evidence>
<dbReference type="PROSITE" id="PS00070">
    <property type="entry name" value="ALDEHYDE_DEHYDR_CYS"/>
    <property type="match status" value="1"/>
</dbReference>
<evidence type="ECO:0000256" key="6">
    <source>
        <dbReference type="ARBA" id="ARBA00023027"/>
    </source>
</evidence>
<feature type="domain" description="Aldehyde dehydrogenase" evidence="13">
    <location>
        <begin position="70"/>
        <end position="518"/>
    </location>
</feature>
<dbReference type="OrthoDB" id="5841748at2759"/>
<dbReference type="GO" id="GO:0005759">
    <property type="term" value="C:mitochondrial matrix"/>
    <property type="evidence" value="ECO:0007669"/>
    <property type="project" value="TreeGrafter"/>
</dbReference>
<dbReference type="EC" id="1.2.1.88" evidence="4"/>
<keyword evidence="7" id="KW-0642">Proline metabolism</keyword>
<dbReference type="Gene3D" id="3.40.309.10">
    <property type="entry name" value="Aldehyde Dehydrogenase, Chain A, domain 2"/>
    <property type="match status" value="1"/>
</dbReference>
<evidence type="ECO:0000259" key="15">
    <source>
        <dbReference type="Pfam" id="PF04253"/>
    </source>
</evidence>
<keyword evidence="12" id="KW-1133">Transmembrane helix</keyword>
<evidence type="ECO:0000313" key="18">
    <source>
        <dbReference type="Proteomes" id="UP000623467"/>
    </source>
</evidence>